<evidence type="ECO:0000256" key="3">
    <source>
        <dbReference type="ARBA" id="ARBA00022833"/>
    </source>
</evidence>
<dbReference type="SUPFAM" id="SSF57850">
    <property type="entry name" value="RING/U-box"/>
    <property type="match status" value="1"/>
</dbReference>
<dbReference type="GO" id="GO:0008270">
    <property type="term" value="F:zinc ion binding"/>
    <property type="evidence" value="ECO:0007669"/>
    <property type="project" value="UniProtKB-KW"/>
</dbReference>
<dbReference type="PROSITE" id="PS50089">
    <property type="entry name" value="ZF_RING_2"/>
    <property type="match status" value="1"/>
</dbReference>
<dbReference type="OrthoDB" id="6270329at2759"/>
<evidence type="ECO:0000313" key="8">
    <source>
        <dbReference type="Proteomes" id="UP000053259"/>
    </source>
</evidence>
<dbReference type="STRING" id="253628.A0A0D2AA52"/>
<dbReference type="InterPro" id="IPR047134">
    <property type="entry name" value="RNF4"/>
</dbReference>
<dbReference type="PANTHER" id="PTHR23041">
    <property type="entry name" value="RING FINGER DOMAIN-CONTAINING"/>
    <property type="match status" value="1"/>
</dbReference>
<dbReference type="RefSeq" id="XP_016213319.1">
    <property type="nucleotide sequence ID" value="XM_016358700.1"/>
</dbReference>
<dbReference type="SMART" id="SM00184">
    <property type="entry name" value="RING"/>
    <property type="match status" value="1"/>
</dbReference>
<feature type="compositionally biased region" description="Basic and acidic residues" evidence="5">
    <location>
        <begin position="168"/>
        <end position="193"/>
    </location>
</feature>
<protein>
    <recommendedName>
        <fullName evidence="6">RING-type domain-containing protein</fullName>
    </recommendedName>
</protein>
<feature type="compositionally biased region" description="Polar residues" evidence="5">
    <location>
        <begin position="71"/>
        <end position="89"/>
    </location>
</feature>
<evidence type="ECO:0000256" key="2">
    <source>
        <dbReference type="ARBA" id="ARBA00022771"/>
    </source>
</evidence>
<keyword evidence="2 4" id="KW-0863">Zinc-finger</keyword>
<feature type="compositionally biased region" description="Low complexity" evidence="5">
    <location>
        <begin position="52"/>
        <end position="67"/>
    </location>
</feature>
<sequence length="285" mass="31151">MPPSPTLPPHALSFVPPRPRLVSIIRSIDPLEDTSIAEDPPRPPSHQGSLQATSSSNTSPSSTSAAPVESHPSSQSLVSNMPPRNSSRLSENKRPHKRSASQAVDLDDEEADAEAPSTSAAGTSRKRRNIDTAQRRRGSGQGGPRSQGEPIVIEDLDDVDEDSEKDEEAEKMKETLQRQREEQVKAAQESDKEPPRLNKLQCVICMDSFTDMTATSCGHIFCHECLISALKASEARRFMATGIHGKKSQCPVCRTTLNRSKKGDVIPLLIMKQGLKTQPRKMKDG</sequence>
<dbReference type="InParanoid" id="A0A0D2AA52"/>
<dbReference type="GeneID" id="27313193"/>
<organism evidence="7 8">
    <name type="scientific">Verruconis gallopava</name>
    <dbReference type="NCBI Taxonomy" id="253628"/>
    <lineage>
        <taxon>Eukaryota</taxon>
        <taxon>Fungi</taxon>
        <taxon>Dikarya</taxon>
        <taxon>Ascomycota</taxon>
        <taxon>Pezizomycotina</taxon>
        <taxon>Dothideomycetes</taxon>
        <taxon>Pleosporomycetidae</taxon>
        <taxon>Venturiales</taxon>
        <taxon>Sympoventuriaceae</taxon>
        <taxon>Verruconis</taxon>
    </lineage>
</organism>
<evidence type="ECO:0000259" key="6">
    <source>
        <dbReference type="PROSITE" id="PS50089"/>
    </source>
</evidence>
<dbReference type="PROSITE" id="PS00518">
    <property type="entry name" value="ZF_RING_1"/>
    <property type="match status" value="1"/>
</dbReference>
<dbReference type="VEuPathDB" id="FungiDB:PV09_05220"/>
<dbReference type="EMBL" id="KN847544">
    <property type="protein sequence ID" value="KIW03450.1"/>
    <property type="molecule type" value="Genomic_DNA"/>
</dbReference>
<evidence type="ECO:0000256" key="5">
    <source>
        <dbReference type="SAM" id="MobiDB-lite"/>
    </source>
</evidence>
<gene>
    <name evidence="7" type="ORF">PV09_05220</name>
</gene>
<keyword evidence="8" id="KW-1185">Reference proteome</keyword>
<dbReference type="AlphaFoldDB" id="A0A0D2AA52"/>
<name>A0A0D2AA52_9PEZI</name>
<evidence type="ECO:0000256" key="1">
    <source>
        <dbReference type="ARBA" id="ARBA00022723"/>
    </source>
</evidence>
<feature type="region of interest" description="Disordered" evidence="5">
    <location>
        <begin position="31"/>
        <end position="193"/>
    </location>
</feature>
<dbReference type="PANTHER" id="PTHR23041:SF78">
    <property type="entry name" value="E3 UBIQUITIN-PROTEIN LIGASE RNF4"/>
    <property type="match status" value="1"/>
</dbReference>
<evidence type="ECO:0000313" key="7">
    <source>
        <dbReference type="EMBL" id="KIW03450.1"/>
    </source>
</evidence>
<dbReference type="Pfam" id="PF13445">
    <property type="entry name" value="zf-RING_UBOX"/>
    <property type="match status" value="1"/>
</dbReference>
<dbReference type="Proteomes" id="UP000053259">
    <property type="component" value="Unassembled WGS sequence"/>
</dbReference>
<dbReference type="InterPro" id="IPR027370">
    <property type="entry name" value="Znf-RING_euk"/>
</dbReference>
<evidence type="ECO:0000256" key="4">
    <source>
        <dbReference type="PROSITE-ProRule" id="PRU00175"/>
    </source>
</evidence>
<keyword evidence="3" id="KW-0862">Zinc</keyword>
<dbReference type="InterPro" id="IPR017907">
    <property type="entry name" value="Znf_RING_CS"/>
</dbReference>
<dbReference type="CDD" id="cd16449">
    <property type="entry name" value="RING-HC"/>
    <property type="match status" value="1"/>
</dbReference>
<dbReference type="InterPro" id="IPR001841">
    <property type="entry name" value="Znf_RING"/>
</dbReference>
<dbReference type="InterPro" id="IPR013083">
    <property type="entry name" value="Znf_RING/FYVE/PHD"/>
</dbReference>
<proteinExistence type="predicted"/>
<reference evidence="7 8" key="1">
    <citation type="submission" date="2015-01" db="EMBL/GenBank/DDBJ databases">
        <title>The Genome Sequence of Ochroconis gallopava CBS43764.</title>
        <authorList>
            <consortium name="The Broad Institute Genomics Platform"/>
            <person name="Cuomo C."/>
            <person name="de Hoog S."/>
            <person name="Gorbushina A."/>
            <person name="Stielow B."/>
            <person name="Teixiera M."/>
            <person name="Abouelleil A."/>
            <person name="Chapman S.B."/>
            <person name="Priest M."/>
            <person name="Young S.K."/>
            <person name="Wortman J."/>
            <person name="Nusbaum C."/>
            <person name="Birren B."/>
        </authorList>
    </citation>
    <scope>NUCLEOTIDE SEQUENCE [LARGE SCALE GENOMIC DNA]</scope>
    <source>
        <strain evidence="7 8">CBS 43764</strain>
    </source>
</reference>
<feature type="compositionally biased region" description="Acidic residues" evidence="5">
    <location>
        <begin position="152"/>
        <end position="167"/>
    </location>
</feature>
<keyword evidence="1" id="KW-0479">Metal-binding</keyword>
<dbReference type="HOGENOM" id="CLU_977280_0_0_1"/>
<feature type="domain" description="RING-type" evidence="6">
    <location>
        <begin position="202"/>
        <end position="254"/>
    </location>
</feature>
<accession>A0A0D2AA52</accession>
<dbReference type="Gene3D" id="3.30.40.10">
    <property type="entry name" value="Zinc/RING finger domain, C3HC4 (zinc finger)"/>
    <property type="match status" value="1"/>
</dbReference>